<reference evidence="1 2" key="1">
    <citation type="journal article" date="2021" name="Mar. Drugs">
        <title>Genome Reduction and Secondary Metabolism of the Marine Sponge-Associated Cyanobacterium Leptothoe.</title>
        <authorList>
            <person name="Konstantinou D."/>
            <person name="Popin R.V."/>
            <person name="Fewer D.P."/>
            <person name="Sivonen K."/>
            <person name="Gkelis S."/>
        </authorList>
    </citation>
    <scope>NUCLEOTIDE SEQUENCE [LARGE SCALE GENOMIC DNA]</scope>
    <source>
        <strain evidence="1 2">TAU-MAC 1615</strain>
    </source>
</reference>
<dbReference type="EMBL" id="JADOER010000005">
    <property type="protein sequence ID" value="MBT9312207.1"/>
    <property type="molecule type" value="Genomic_DNA"/>
</dbReference>
<comment type="caution">
    <text evidence="1">The sequence shown here is derived from an EMBL/GenBank/DDBJ whole genome shotgun (WGS) entry which is preliminary data.</text>
</comment>
<dbReference type="Proteomes" id="UP001196661">
    <property type="component" value="Unassembled WGS sequence"/>
</dbReference>
<name>A0ABS5Y314_9CYAN</name>
<protein>
    <recommendedName>
        <fullName evidence="3">DUF4236 domain-containing protein</fullName>
    </recommendedName>
</protein>
<sequence length="62" mass="7392">MKMPWRRRHCDAQPHTMESFNLNVAQDDLPLLGSRFKGQRFSTHPSRRPSVEITYRGTTHRR</sequence>
<gene>
    <name evidence="1" type="ORF">IXB28_08325</name>
</gene>
<evidence type="ECO:0000313" key="1">
    <source>
        <dbReference type="EMBL" id="MBT9312207.1"/>
    </source>
</evidence>
<evidence type="ECO:0008006" key="3">
    <source>
        <dbReference type="Google" id="ProtNLM"/>
    </source>
</evidence>
<evidence type="ECO:0000313" key="2">
    <source>
        <dbReference type="Proteomes" id="UP001196661"/>
    </source>
</evidence>
<organism evidence="1 2">
    <name type="scientific">Leptothoe kymatousa TAU-MAC 1615</name>
    <dbReference type="NCBI Taxonomy" id="2364775"/>
    <lineage>
        <taxon>Bacteria</taxon>
        <taxon>Bacillati</taxon>
        <taxon>Cyanobacteriota</taxon>
        <taxon>Cyanophyceae</taxon>
        <taxon>Nodosilineales</taxon>
        <taxon>Cymatolegaceae</taxon>
        <taxon>Leptothoe</taxon>
        <taxon>Leptothoe kymatousa</taxon>
    </lineage>
</organism>
<accession>A0ABS5Y314</accession>
<keyword evidence="2" id="KW-1185">Reference proteome</keyword>
<proteinExistence type="predicted"/>